<dbReference type="PANTHER" id="PTHR21716">
    <property type="entry name" value="TRANSMEMBRANE PROTEIN"/>
    <property type="match status" value="1"/>
</dbReference>
<dbReference type="EMBL" id="JAZHFS010000014">
    <property type="protein sequence ID" value="MEF2113591.1"/>
    <property type="molecule type" value="Genomic_DNA"/>
</dbReference>
<evidence type="ECO:0000256" key="5">
    <source>
        <dbReference type="ARBA" id="ARBA00023136"/>
    </source>
</evidence>
<evidence type="ECO:0000256" key="1">
    <source>
        <dbReference type="ARBA" id="ARBA00004141"/>
    </source>
</evidence>
<sequence>MFKNNILRNLLIINLVFLGIILFGKMLFIHKLIKIISKSFLIPLVFSVFLFYIIKPLNTLFVKNGLKATASALLTLTLGLSITIGVITFFSNYIAIEFNGIIKELTDIVKNQDSMNNILNKINSVIPTLGIYRTFTKMANTYMQNLVQNLLLAVNYTIYTFSTLFLVLIILFYLLKDGHKFKDKIIYTVPKKYKEFVLKALIDSDRILDAYVTGQAKVAICLSIMIFVAYKIIGIPNALLFSSITFILAFIPFIGFFISMIIPTILALSMGFFMFGKLVIVFIIIQTLKGRVVVPSIMSKAMNIHPLTDIFLVIGAVAVGGPLAAFTIVPTYAIIKTIFSKLYEGN</sequence>
<feature type="transmembrane region" description="Helical" evidence="6">
    <location>
        <begin position="216"/>
        <end position="233"/>
    </location>
</feature>
<evidence type="ECO:0000313" key="7">
    <source>
        <dbReference type="EMBL" id="MEF2113591.1"/>
    </source>
</evidence>
<dbReference type="Pfam" id="PF01594">
    <property type="entry name" value="AI-2E_transport"/>
    <property type="match status" value="1"/>
</dbReference>
<proteinExistence type="inferred from homology"/>
<protein>
    <submittedName>
        <fullName evidence="7">AI-2E family transporter</fullName>
    </submittedName>
</protein>
<accession>A0ABU7UQB3</accession>
<reference evidence="7 8" key="1">
    <citation type="submission" date="2023-11" db="EMBL/GenBank/DDBJ databases">
        <title>Draft genome sequence of a psychrophilic Clostridium strain from permafrost water brine.</title>
        <authorList>
            <person name="Shcherbakova V.A."/>
            <person name="Trubitsyn V.E."/>
            <person name="Zakharyuk A.G."/>
        </authorList>
    </citation>
    <scope>NUCLEOTIDE SEQUENCE [LARGE SCALE GENOMIC DNA]</scope>
    <source>
        <strain evidence="7 8">14F</strain>
    </source>
</reference>
<keyword evidence="3 6" id="KW-0812">Transmembrane</keyword>
<dbReference type="Proteomes" id="UP001498469">
    <property type="component" value="Unassembled WGS sequence"/>
</dbReference>
<dbReference type="InterPro" id="IPR002549">
    <property type="entry name" value="AI-2E-like"/>
</dbReference>
<gene>
    <name evidence="7" type="ORF">SJI18_14895</name>
</gene>
<dbReference type="PANTHER" id="PTHR21716:SF69">
    <property type="entry name" value="TRANSPORT PROTEIN YUBA-RELATED"/>
    <property type="match status" value="1"/>
</dbReference>
<evidence type="ECO:0000256" key="2">
    <source>
        <dbReference type="ARBA" id="ARBA00009773"/>
    </source>
</evidence>
<name>A0ABU7UQB3_9CLOT</name>
<evidence type="ECO:0000256" key="6">
    <source>
        <dbReference type="SAM" id="Phobius"/>
    </source>
</evidence>
<evidence type="ECO:0000313" key="8">
    <source>
        <dbReference type="Proteomes" id="UP001498469"/>
    </source>
</evidence>
<feature type="transmembrane region" description="Helical" evidence="6">
    <location>
        <begin position="74"/>
        <end position="96"/>
    </location>
</feature>
<comment type="subcellular location">
    <subcellularLocation>
        <location evidence="1">Membrane</location>
        <topology evidence="1">Multi-pass membrane protein</topology>
    </subcellularLocation>
</comment>
<feature type="transmembrane region" description="Helical" evidence="6">
    <location>
        <begin position="310"/>
        <end position="335"/>
    </location>
</feature>
<keyword evidence="4 6" id="KW-1133">Transmembrane helix</keyword>
<feature type="transmembrane region" description="Helical" evidence="6">
    <location>
        <begin position="35"/>
        <end position="54"/>
    </location>
</feature>
<keyword evidence="5 6" id="KW-0472">Membrane</keyword>
<comment type="caution">
    <text evidence="7">The sequence shown here is derived from an EMBL/GenBank/DDBJ whole genome shotgun (WGS) entry which is preliminary data.</text>
</comment>
<dbReference type="RefSeq" id="WP_216253614.1">
    <property type="nucleotide sequence ID" value="NZ_JAZHFS010000014.1"/>
</dbReference>
<evidence type="ECO:0000256" key="3">
    <source>
        <dbReference type="ARBA" id="ARBA00022692"/>
    </source>
</evidence>
<keyword evidence="8" id="KW-1185">Reference proteome</keyword>
<feature type="transmembrane region" description="Helical" evidence="6">
    <location>
        <begin position="265"/>
        <end position="285"/>
    </location>
</feature>
<comment type="similarity">
    <text evidence="2">Belongs to the autoinducer-2 exporter (AI-2E) (TC 2.A.86) family.</text>
</comment>
<feature type="transmembrane region" description="Helical" evidence="6">
    <location>
        <begin position="239"/>
        <end position="258"/>
    </location>
</feature>
<evidence type="ECO:0000256" key="4">
    <source>
        <dbReference type="ARBA" id="ARBA00022989"/>
    </source>
</evidence>
<feature type="transmembrane region" description="Helical" evidence="6">
    <location>
        <begin position="6"/>
        <end position="28"/>
    </location>
</feature>
<organism evidence="7 8">
    <name type="scientific">Clostridium frigoriphilum</name>
    <dbReference type="NCBI Taxonomy" id="443253"/>
    <lineage>
        <taxon>Bacteria</taxon>
        <taxon>Bacillati</taxon>
        <taxon>Bacillota</taxon>
        <taxon>Clostridia</taxon>
        <taxon>Eubacteriales</taxon>
        <taxon>Clostridiaceae</taxon>
        <taxon>Clostridium</taxon>
    </lineage>
</organism>
<feature type="transmembrane region" description="Helical" evidence="6">
    <location>
        <begin position="156"/>
        <end position="175"/>
    </location>
</feature>